<dbReference type="Gene3D" id="3.30.40.10">
    <property type="entry name" value="Zinc/RING finger domain, C3HC4 (zinc finger)"/>
    <property type="match status" value="1"/>
</dbReference>
<dbReference type="Pfam" id="PF13639">
    <property type="entry name" value="zf-RING_2"/>
    <property type="match status" value="1"/>
</dbReference>
<dbReference type="GO" id="GO:0061630">
    <property type="term" value="F:ubiquitin protein ligase activity"/>
    <property type="evidence" value="ECO:0007669"/>
    <property type="project" value="UniProtKB-EC"/>
</dbReference>
<protein>
    <recommendedName>
        <fullName evidence="3">RING-type E3 ubiquitin transferase</fullName>
        <ecNumber evidence="3">2.3.2.27</ecNumber>
    </recommendedName>
</protein>
<feature type="domain" description="RING-type" evidence="14">
    <location>
        <begin position="214"/>
        <end position="256"/>
    </location>
</feature>
<keyword evidence="7 12" id="KW-0863">Zinc-finger</keyword>
<keyword evidence="4" id="KW-0808">Transferase</keyword>
<evidence type="ECO:0000256" key="4">
    <source>
        <dbReference type="ARBA" id="ARBA00022679"/>
    </source>
</evidence>
<keyword evidence="5" id="KW-0812">Transmembrane</keyword>
<evidence type="ECO:0000256" key="1">
    <source>
        <dbReference type="ARBA" id="ARBA00000900"/>
    </source>
</evidence>
<evidence type="ECO:0000256" key="11">
    <source>
        <dbReference type="ARBA" id="ARBA00023136"/>
    </source>
</evidence>
<dbReference type="CDD" id="cd16454">
    <property type="entry name" value="RING-H2_PA-TM-RING"/>
    <property type="match status" value="1"/>
</dbReference>
<dbReference type="GO" id="GO:0006511">
    <property type="term" value="P:ubiquitin-dependent protein catabolic process"/>
    <property type="evidence" value="ECO:0007669"/>
    <property type="project" value="TreeGrafter"/>
</dbReference>
<dbReference type="PROSITE" id="PS50089">
    <property type="entry name" value="ZF_RING_2"/>
    <property type="match status" value="1"/>
</dbReference>
<evidence type="ECO:0000259" key="14">
    <source>
        <dbReference type="PROSITE" id="PS50089"/>
    </source>
</evidence>
<evidence type="ECO:0000256" key="3">
    <source>
        <dbReference type="ARBA" id="ARBA00012483"/>
    </source>
</evidence>
<dbReference type="PANTHER" id="PTHR45977">
    <property type="entry name" value="TARGET OF ERK KINASE MPK-1"/>
    <property type="match status" value="1"/>
</dbReference>
<evidence type="ECO:0000256" key="2">
    <source>
        <dbReference type="ARBA" id="ARBA00004141"/>
    </source>
</evidence>
<dbReference type="Proteomes" id="UP000012073">
    <property type="component" value="Unassembled WGS sequence"/>
</dbReference>
<comment type="catalytic activity">
    <reaction evidence="1">
        <text>S-ubiquitinyl-[E2 ubiquitin-conjugating enzyme]-L-cysteine + [acceptor protein]-L-lysine = [E2 ubiquitin-conjugating enzyme]-L-cysteine + N(6)-ubiquitinyl-[acceptor protein]-L-lysine.</text>
        <dbReference type="EC" id="2.3.2.27"/>
    </reaction>
</comment>
<reference evidence="16" key="1">
    <citation type="journal article" date="2013" name="Proc. Natl. Acad. Sci. U.S.A.">
        <title>Genome structure and metabolic features in the red seaweed Chondrus crispus shed light on evolution of the Archaeplastida.</title>
        <authorList>
            <person name="Collen J."/>
            <person name="Porcel B."/>
            <person name="Carre W."/>
            <person name="Ball S.G."/>
            <person name="Chaparro C."/>
            <person name="Tonon T."/>
            <person name="Barbeyron T."/>
            <person name="Michel G."/>
            <person name="Noel B."/>
            <person name="Valentin K."/>
            <person name="Elias M."/>
            <person name="Artiguenave F."/>
            <person name="Arun A."/>
            <person name="Aury J.M."/>
            <person name="Barbosa-Neto J.F."/>
            <person name="Bothwell J.H."/>
            <person name="Bouget F.Y."/>
            <person name="Brillet L."/>
            <person name="Cabello-Hurtado F."/>
            <person name="Capella-Gutierrez S."/>
            <person name="Charrier B."/>
            <person name="Cladiere L."/>
            <person name="Cock J.M."/>
            <person name="Coelho S.M."/>
            <person name="Colleoni C."/>
            <person name="Czjzek M."/>
            <person name="Da Silva C."/>
            <person name="Delage L."/>
            <person name="Denoeud F."/>
            <person name="Deschamps P."/>
            <person name="Dittami S.M."/>
            <person name="Gabaldon T."/>
            <person name="Gachon C.M."/>
            <person name="Groisillier A."/>
            <person name="Herve C."/>
            <person name="Jabbari K."/>
            <person name="Katinka M."/>
            <person name="Kloareg B."/>
            <person name="Kowalczyk N."/>
            <person name="Labadie K."/>
            <person name="Leblanc C."/>
            <person name="Lopez P.J."/>
            <person name="McLachlan D.H."/>
            <person name="Meslet-Cladiere L."/>
            <person name="Moustafa A."/>
            <person name="Nehr Z."/>
            <person name="Nyvall Collen P."/>
            <person name="Panaud O."/>
            <person name="Partensky F."/>
            <person name="Poulain J."/>
            <person name="Rensing S.A."/>
            <person name="Rousvoal S."/>
            <person name="Samson G."/>
            <person name="Symeonidi A."/>
            <person name="Weissenbach J."/>
            <person name="Zambounis A."/>
            <person name="Wincker P."/>
            <person name="Boyen C."/>
        </authorList>
    </citation>
    <scope>NUCLEOTIDE SEQUENCE [LARGE SCALE GENOMIC DNA]</scope>
    <source>
        <strain evidence="16">cv. Stackhouse</strain>
    </source>
</reference>
<dbReference type="SUPFAM" id="SSF57850">
    <property type="entry name" value="RING/U-box"/>
    <property type="match status" value="1"/>
</dbReference>
<evidence type="ECO:0000256" key="10">
    <source>
        <dbReference type="ARBA" id="ARBA00022989"/>
    </source>
</evidence>
<dbReference type="PANTHER" id="PTHR45977:SF4">
    <property type="entry name" value="RING-TYPE DOMAIN-CONTAINING PROTEIN"/>
    <property type="match status" value="1"/>
</dbReference>
<comment type="subcellular location">
    <subcellularLocation>
        <location evidence="2">Membrane</location>
        <topology evidence="2">Multi-pass membrane protein</topology>
    </subcellularLocation>
</comment>
<evidence type="ECO:0000313" key="15">
    <source>
        <dbReference type="EMBL" id="CDF33945.1"/>
    </source>
</evidence>
<evidence type="ECO:0000256" key="13">
    <source>
        <dbReference type="SAM" id="MobiDB-lite"/>
    </source>
</evidence>
<evidence type="ECO:0000313" key="16">
    <source>
        <dbReference type="Proteomes" id="UP000012073"/>
    </source>
</evidence>
<dbReference type="AlphaFoldDB" id="R7Q8Z4"/>
<dbReference type="SMART" id="SM00184">
    <property type="entry name" value="RING"/>
    <property type="match status" value="1"/>
</dbReference>
<dbReference type="OrthoDB" id="8062037at2759"/>
<proteinExistence type="predicted"/>
<dbReference type="KEGG" id="ccp:CHC_T00002618001"/>
<accession>R7Q8Z4</accession>
<dbReference type="GO" id="GO:0016020">
    <property type="term" value="C:membrane"/>
    <property type="evidence" value="ECO:0007669"/>
    <property type="project" value="UniProtKB-SubCell"/>
</dbReference>
<gene>
    <name evidence="15" type="ORF">CHC_T00002618001</name>
</gene>
<feature type="compositionally biased region" description="Low complexity" evidence="13">
    <location>
        <begin position="177"/>
        <end position="200"/>
    </location>
</feature>
<keyword evidence="8" id="KW-0833">Ubl conjugation pathway</keyword>
<dbReference type="Gramene" id="CDF33945">
    <property type="protein sequence ID" value="CDF33945"/>
    <property type="gene ID" value="CHC_T00002618001"/>
</dbReference>
<dbReference type="RefSeq" id="XP_005713764.1">
    <property type="nucleotide sequence ID" value="XM_005713707.1"/>
</dbReference>
<dbReference type="InterPro" id="IPR013083">
    <property type="entry name" value="Znf_RING/FYVE/PHD"/>
</dbReference>
<evidence type="ECO:0000256" key="6">
    <source>
        <dbReference type="ARBA" id="ARBA00022723"/>
    </source>
</evidence>
<keyword evidence="6" id="KW-0479">Metal-binding</keyword>
<keyword evidence="16" id="KW-1185">Reference proteome</keyword>
<feature type="region of interest" description="Disordered" evidence="13">
    <location>
        <begin position="124"/>
        <end position="205"/>
    </location>
</feature>
<dbReference type="OMA" id="MKDDMAS"/>
<dbReference type="EMBL" id="HG001663">
    <property type="protein sequence ID" value="CDF33945.1"/>
    <property type="molecule type" value="Genomic_DNA"/>
</dbReference>
<dbReference type="Pfam" id="PF02225">
    <property type="entry name" value="PA"/>
    <property type="match status" value="1"/>
</dbReference>
<evidence type="ECO:0000256" key="9">
    <source>
        <dbReference type="ARBA" id="ARBA00022833"/>
    </source>
</evidence>
<evidence type="ECO:0000256" key="5">
    <source>
        <dbReference type="ARBA" id="ARBA00022692"/>
    </source>
</evidence>
<keyword evidence="10" id="KW-1133">Transmembrane helix</keyword>
<evidence type="ECO:0000256" key="12">
    <source>
        <dbReference type="PROSITE-ProRule" id="PRU00175"/>
    </source>
</evidence>
<dbReference type="GO" id="GO:0016567">
    <property type="term" value="P:protein ubiquitination"/>
    <property type="evidence" value="ECO:0007669"/>
    <property type="project" value="TreeGrafter"/>
</dbReference>
<dbReference type="InterPro" id="IPR001841">
    <property type="entry name" value="Znf_RING"/>
</dbReference>
<dbReference type="GeneID" id="17321480"/>
<name>R7Q8Z4_CHOCR</name>
<dbReference type="EC" id="2.3.2.27" evidence="3"/>
<evidence type="ECO:0000256" key="8">
    <source>
        <dbReference type="ARBA" id="ARBA00022786"/>
    </source>
</evidence>
<dbReference type="GO" id="GO:0008270">
    <property type="term" value="F:zinc ion binding"/>
    <property type="evidence" value="ECO:0007669"/>
    <property type="project" value="UniProtKB-KW"/>
</dbReference>
<keyword evidence="11" id="KW-0472">Membrane</keyword>
<evidence type="ECO:0000256" key="7">
    <source>
        <dbReference type="ARBA" id="ARBA00022771"/>
    </source>
</evidence>
<sequence length="276" mass="30042">MQDAGAVGVIVVNRKDADKLANMKVNDTKELSTQVTIPAVMISHHDWNTILPCRNDTKVAFTAEGEASFDIDFGRDALNWTMMRGMALWILCQCGVNVVRYKRRMSEFRARADAIAALPVETYSRPENMHDDDTSVAEESSHTDQCVTESIPAPKVAGPAPTSPILDHDPERAGLIASSDGESVAASSSAGPTPSSASTAFEDERDGEEEESVCAVCLDNFETGQQVRFLACGHLYHRVCIDPWLQSSSNCCPLCKREVPNLPPPPTQLHYGSMSV</sequence>
<dbReference type="Gene3D" id="3.50.30.30">
    <property type="match status" value="1"/>
</dbReference>
<dbReference type="InterPro" id="IPR003137">
    <property type="entry name" value="PA_domain"/>
</dbReference>
<organism evidence="15 16">
    <name type="scientific">Chondrus crispus</name>
    <name type="common">Carrageen Irish moss</name>
    <name type="synonym">Polymorpha crispa</name>
    <dbReference type="NCBI Taxonomy" id="2769"/>
    <lineage>
        <taxon>Eukaryota</taxon>
        <taxon>Rhodophyta</taxon>
        <taxon>Florideophyceae</taxon>
        <taxon>Rhodymeniophycidae</taxon>
        <taxon>Gigartinales</taxon>
        <taxon>Gigartinaceae</taxon>
        <taxon>Chondrus</taxon>
    </lineage>
</organism>
<keyword evidence="9" id="KW-0862">Zinc</keyword>